<keyword evidence="2" id="KW-0732">Signal</keyword>
<dbReference type="EMBL" id="CYZP01000005">
    <property type="protein sequence ID" value="CUN66473.1"/>
    <property type="molecule type" value="Genomic_DNA"/>
</dbReference>
<dbReference type="InterPro" id="IPR026906">
    <property type="entry name" value="LRR_5"/>
</dbReference>
<dbReference type="Proteomes" id="UP000095645">
    <property type="component" value="Unassembled WGS sequence"/>
</dbReference>
<sequence length="1205" mass="134151">MKKKVLAFLLASTMVIEPFSVTNAADFSDGMGQDTVQFSDDAEDVPEVENDDDGVDQFSTNTAGEGELSKSEEKTVQVGEKVNATFYYEYYEEYGIQKKVLKKTIISGTGDMWDYLSDGYDIDKIHENPFWEMGVGKELIIEDGVTSIGANAFSGHSYDLMSITWNNTLEKIGNTAFYNCGIKELILPDSVKTIGKSSFANCRELENVKLSSNLKSIPEEAFTSCKKIKKIELPDDLKTIEINAFCGCQSLETVSLPVNLEKLGSGAFNDCQKLQTITLPRSLKEIGIRVFYGCNRLLSVEFADGYATDITRGMFGECISLSSVIIPMGVRKIEREAFGGCLRLQEITIGSNVDTIEDAVFSGCNQLQLIKGYKGSYAETYAKNNDIAFESIGNVKETLQLRNIYCEWQYKEHSKVKIGCTSNKDGYYYTTYVEKGSSAPDYNASKKDGMVKANNPIYVNITDLPEEEVDIYVFVTDDERNYTSVKVTPDYDTRPEKPLATTFPVKVGENIVATLEGDILTLTGNGAMYDYTGECWRDDDTYEYYAINQWLDKDTLLKIKKIVIDDGITQIGNFAFVGCTNLQEIVFPQNTLKKIKNYSFSGCTSLKEFDIPEGVESLGDSSLYGCTSIERISFPSTLKKIPCFANEVEGLPKLKSVVLAEGIEKIADGAFCHHKNLKTINLPSTIKEIGEYSFDYSGFVEITIPSNLKKVTRRAFEGDTNLKYVNLEDGVTIIEEDAFRDCTQLQYISIPESVTDIDALAFNGCPNFYIKGKKGSYAEKYANEYMIPFRTGSYKVIFKNNGRTVSTEYADKNESVTPPSLEEKLGYILSWDADYTNIQEDMVINAVWTKKDNGGGNTTIIVSPSETNKYTVTFKDRGEVIKTEKVKSGDAAEYPFITRSGYKLSWDKDFSKITANITVNAVWTVIKPAKVTSLVAEADKKSIALSWDETEYTSYYLVYRKADGETEYTQVAKTTKVLWTDSKAVPGIQYSYKVVAVRSLEGKKYQGADSDVVTTKIGTPQIGDTYSVGDLNYKLTGTKEVTVTGLAKVTDKLVIPSSVTISGKVYKVTAIQDKAFYRNEDIVNVTIGNNVVNVGKYAFYQCSGLETVKFGKRVAIINTCAFTQCPNLENVTLPSSIRKIGAKAFYQCTSIKIFKINGSALEYVGKKGLAINKTVTLRLPKKSYSSYRKLIKASSVYVKTKFVKF</sequence>
<feature type="chain" id="PRO_5008016378" description="Fibronectin type-III domain-containing protein" evidence="2">
    <location>
        <begin position="25"/>
        <end position="1205"/>
    </location>
</feature>
<dbReference type="PANTHER" id="PTHR45661">
    <property type="entry name" value="SURFACE ANTIGEN"/>
    <property type="match status" value="1"/>
</dbReference>
<dbReference type="InterPro" id="IPR003961">
    <property type="entry name" value="FN3_dom"/>
</dbReference>
<gene>
    <name evidence="4" type="ORF">ERS852476_00737</name>
</gene>
<organism evidence="4 5">
    <name type="scientific">Blautia obeum</name>
    <dbReference type="NCBI Taxonomy" id="40520"/>
    <lineage>
        <taxon>Bacteria</taxon>
        <taxon>Bacillati</taxon>
        <taxon>Bacillota</taxon>
        <taxon>Clostridia</taxon>
        <taxon>Lachnospirales</taxon>
        <taxon>Lachnospiraceae</taxon>
        <taxon>Blautia</taxon>
    </lineage>
</organism>
<feature type="domain" description="Fibronectin type-III" evidence="3">
    <location>
        <begin position="927"/>
        <end position="1022"/>
    </location>
</feature>
<dbReference type="InterPro" id="IPR036116">
    <property type="entry name" value="FN3_sf"/>
</dbReference>
<dbReference type="Gene3D" id="3.80.10.10">
    <property type="entry name" value="Ribonuclease Inhibitor"/>
    <property type="match status" value="5"/>
</dbReference>
<protein>
    <recommendedName>
        <fullName evidence="3">Fibronectin type-III domain-containing protein</fullName>
    </recommendedName>
</protein>
<feature type="region of interest" description="Disordered" evidence="1">
    <location>
        <begin position="45"/>
        <end position="74"/>
    </location>
</feature>
<dbReference type="InterPro" id="IPR013783">
    <property type="entry name" value="Ig-like_fold"/>
</dbReference>
<feature type="compositionally biased region" description="Acidic residues" evidence="1">
    <location>
        <begin position="45"/>
        <end position="55"/>
    </location>
</feature>
<dbReference type="PROSITE" id="PS50853">
    <property type="entry name" value="FN3"/>
    <property type="match status" value="1"/>
</dbReference>
<reference evidence="4 5" key="1">
    <citation type="submission" date="2015-09" db="EMBL/GenBank/DDBJ databases">
        <authorList>
            <consortium name="Pathogen Informatics"/>
        </authorList>
    </citation>
    <scope>NUCLEOTIDE SEQUENCE [LARGE SCALE GENOMIC DNA]</scope>
    <source>
        <strain evidence="4 5">2789STDY5834861</strain>
    </source>
</reference>
<dbReference type="PANTHER" id="PTHR45661:SF3">
    <property type="entry name" value="IG-LIKE DOMAIN-CONTAINING PROTEIN"/>
    <property type="match status" value="1"/>
</dbReference>
<dbReference type="SUPFAM" id="SSF49265">
    <property type="entry name" value="Fibronectin type III"/>
    <property type="match status" value="1"/>
</dbReference>
<dbReference type="SUPFAM" id="SSF52058">
    <property type="entry name" value="L domain-like"/>
    <property type="match status" value="3"/>
</dbReference>
<proteinExistence type="predicted"/>
<feature type="signal peptide" evidence="2">
    <location>
        <begin position="1"/>
        <end position="24"/>
    </location>
</feature>
<dbReference type="RefSeq" id="WP_155512358.1">
    <property type="nucleotide sequence ID" value="NZ_CYZP01000005.1"/>
</dbReference>
<dbReference type="Gene3D" id="2.60.40.10">
    <property type="entry name" value="Immunoglobulins"/>
    <property type="match status" value="1"/>
</dbReference>
<dbReference type="Pfam" id="PF13306">
    <property type="entry name" value="LRR_5"/>
    <property type="match status" value="4"/>
</dbReference>
<evidence type="ECO:0000313" key="5">
    <source>
        <dbReference type="Proteomes" id="UP000095645"/>
    </source>
</evidence>
<name>A0A173YSQ2_9FIRM</name>
<dbReference type="InterPro" id="IPR053139">
    <property type="entry name" value="Surface_bspA-like"/>
</dbReference>
<evidence type="ECO:0000313" key="4">
    <source>
        <dbReference type="EMBL" id="CUN66473.1"/>
    </source>
</evidence>
<dbReference type="InterPro" id="IPR032675">
    <property type="entry name" value="LRR_dom_sf"/>
</dbReference>
<accession>A0A173YSQ2</accession>
<dbReference type="AlphaFoldDB" id="A0A173YSQ2"/>
<evidence type="ECO:0000256" key="2">
    <source>
        <dbReference type="SAM" id="SignalP"/>
    </source>
</evidence>
<evidence type="ECO:0000256" key="1">
    <source>
        <dbReference type="SAM" id="MobiDB-lite"/>
    </source>
</evidence>
<evidence type="ECO:0000259" key="3">
    <source>
        <dbReference type="PROSITE" id="PS50853"/>
    </source>
</evidence>